<feature type="compositionally biased region" description="Basic residues" evidence="3">
    <location>
        <begin position="119"/>
        <end position="128"/>
    </location>
</feature>
<feature type="compositionally biased region" description="Low complexity" evidence="3">
    <location>
        <begin position="288"/>
        <end position="303"/>
    </location>
</feature>
<dbReference type="SUPFAM" id="SSF50729">
    <property type="entry name" value="PH domain-like"/>
    <property type="match status" value="1"/>
</dbReference>
<dbReference type="CDD" id="cd05136">
    <property type="entry name" value="RasGAP_DAB2IP"/>
    <property type="match status" value="1"/>
</dbReference>
<dbReference type="Pfam" id="PF25321">
    <property type="entry name" value="PH_RASGAP"/>
    <property type="match status" value="1"/>
</dbReference>
<feature type="coiled-coil region" evidence="2">
    <location>
        <begin position="959"/>
        <end position="1063"/>
    </location>
</feature>
<proteinExistence type="predicted"/>
<dbReference type="InterPro" id="IPR039360">
    <property type="entry name" value="Ras_GTPase"/>
</dbReference>
<feature type="compositionally biased region" description="Basic and acidic residues" evidence="3">
    <location>
        <begin position="53"/>
        <end position="79"/>
    </location>
</feature>
<dbReference type="InterPro" id="IPR008936">
    <property type="entry name" value="Rho_GTPase_activation_prot"/>
</dbReference>
<protein>
    <submittedName>
        <fullName evidence="6">RAS protein activator like-3</fullName>
    </submittedName>
</protein>
<dbReference type="SMART" id="SM00323">
    <property type="entry name" value="RasGAP"/>
    <property type="match status" value="1"/>
</dbReference>
<dbReference type="STRING" id="38654.A0A3Q0HJ47"/>
<evidence type="ECO:0000313" key="5">
    <source>
        <dbReference type="Proteomes" id="UP000189705"/>
    </source>
</evidence>
<feature type="region of interest" description="Disordered" evidence="3">
    <location>
        <begin position="1"/>
        <end position="227"/>
    </location>
</feature>
<dbReference type="GO" id="GO:0005096">
    <property type="term" value="F:GTPase activator activity"/>
    <property type="evidence" value="ECO:0007669"/>
    <property type="project" value="UniProtKB-KW"/>
</dbReference>
<dbReference type="Pfam" id="PF00616">
    <property type="entry name" value="RasGAP"/>
    <property type="match status" value="1"/>
</dbReference>
<dbReference type="PANTHER" id="PTHR10194">
    <property type="entry name" value="RAS GTPASE-ACTIVATING PROTEINS"/>
    <property type="match status" value="1"/>
</dbReference>
<dbReference type="PROSITE" id="PS50018">
    <property type="entry name" value="RAS_GTPASE_ACTIV_2"/>
    <property type="match status" value="1"/>
</dbReference>
<feature type="compositionally biased region" description="Polar residues" evidence="3">
    <location>
        <begin position="873"/>
        <end position="882"/>
    </location>
</feature>
<evidence type="ECO:0000259" key="4">
    <source>
        <dbReference type="PROSITE" id="PS50018"/>
    </source>
</evidence>
<feature type="compositionally biased region" description="Basic and acidic residues" evidence="3">
    <location>
        <begin position="200"/>
        <end position="220"/>
    </location>
</feature>
<keyword evidence="5" id="KW-1185">Reference proteome</keyword>
<evidence type="ECO:0000256" key="2">
    <source>
        <dbReference type="SAM" id="Coils"/>
    </source>
</evidence>
<feature type="region of interest" description="Disordered" evidence="3">
    <location>
        <begin position="812"/>
        <end position="943"/>
    </location>
</feature>
<feature type="domain" description="Ras-GAP" evidence="4">
    <location>
        <begin position="525"/>
        <end position="717"/>
    </location>
</feature>
<dbReference type="RefSeq" id="XP_025071974.1">
    <property type="nucleotide sequence ID" value="XM_025216189.1"/>
</dbReference>
<accession>A0A3Q0HJ47</accession>
<evidence type="ECO:0000256" key="1">
    <source>
        <dbReference type="ARBA" id="ARBA00022468"/>
    </source>
</evidence>
<dbReference type="InterPro" id="IPR057606">
    <property type="entry name" value="SynGAP1-like_PH"/>
</dbReference>
<keyword evidence="1" id="KW-0343">GTPase activation</keyword>
<dbReference type="InterPro" id="IPR023152">
    <property type="entry name" value="RasGAP_CS"/>
</dbReference>
<keyword evidence="2" id="KW-0175">Coiled coil</keyword>
<sequence length="1102" mass="123000">MGHSGAKPQAHKNQPNTAESSKSIRVAQAGVEVRLQQQFPPGHMGTCRQPSAAERKPSRELRSQEVTARRREAKMEVEKPPPTAESPSLLKSYKWRMGPQGGEKELERAPPTPGPSRWSKLHTWKRAYSHPETDTPEESTARSGQSPGPPGPTGSSRAAARRSMFQRAFSAPAKAPKEPRGQEGGKLNLRKYLRSMSHRRSPENGAKAERTPLEVAREAPRPVQRIPLTPSPEVPVWDVSNFSLMDGQLVLAARDEEVLFRSRSRTGSSISDTHVQHPLGGRREPDLSSEGRGSPGPRAPGRGTESDTSTNSQFGNVKGLLWKRLKERKGRVVAKADAPMMPPADSDRLPSRHGSHESLLPPPTAAELDLSGEDVVIRPLHGSLLGEKFCFQIINAEGSRCFGCTSVAERDRWIENLRRTVQPNKDNCERMENTLSLWVYEARDLPPKRRYLCQLHLDGTLPREPWYSLAGPAKERGPTPGLRLRGRYQEIQVLPIVRYKEFAEYITFHYRELCARLEPAIPVRHKEELASALVHVLQSTGKAKEFLIDLGVAELDRFDDREALIFRENTLATKAIDEYMKLVGARYLLDMLGEAVAQLYQSEDCCEVDPSKCAPQDLSDNQNNLRQACEEVFQRITASCDAFPAELNEIFAAWQEECQERAKDGIGQRLISASLFLRFLCPAIMSPSLFGLIQEYPSDTTARTLTLVAKVIQNLANFTTFGEKEAYMGFMNEFLEQSWSSMTSFLQSVANPDSSAHLDTYDGYVDLALELATLHLLLCDIFSSLDQRTQKQLEPLPTILDAIQKGTPVPVSIHLNPSRPAAEKPGFVPPRELSKHSPLIKSPSLSSIQKGRGQEEEATVLLRPPRDRRHVQRTQSVPAQSKATRRPHKQSSLEHVAESVKEESRKGSPCHGPQDNRSHSGRSKLRQSASLPRKSTVPWQRYSGEAAKAQTELYTMRPLEKHGKQIEELQKELAEARETLGRFESQMAVLAAQNEVLREEQAELRMQEEQLRNQLEEAAAHLASLSARVTSAEGSRKKDLEKLKASEEKTKGLERRLSAMERKQAELCSALLGHALKQPHVLLQPGPCGETQNGDEAHVTSV</sequence>
<dbReference type="SUPFAM" id="SSF48350">
    <property type="entry name" value="GTPase activation domain, GAP"/>
    <property type="match status" value="1"/>
</dbReference>
<dbReference type="CTD" id="64926"/>
<feature type="compositionally biased region" description="Low complexity" evidence="3">
    <location>
        <begin position="836"/>
        <end position="848"/>
    </location>
</feature>
<evidence type="ECO:0000256" key="3">
    <source>
        <dbReference type="SAM" id="MobiDB-lite"/>
    </source>
</evidence>
<feature type="region of interest" description="Disordered" evidence="3">
    <location>
        <begin position="332"/>
        <end position="359"/>
    </location>
</feature>
<dbReference type="AlphaFoldDB" id="A0A3Q0HJ47"/>
<dbReference type="InterPro" id="IPR001936">
    <property type="entry name" value="RasGAP_dom"/>
</dbReference>
<feature type="compositionally biased region" description="Basic and acidic residues" evidence="3">
    <location>
        <begin position="345"/>
        <end position="356"/>
    </location>
</feature>
<feature type="compositionally biased region" description="Basic and acidic residues" evidence="3">
    <location>
        <begin position="891"/>
        <end position="906"/>
    </location>
</feature>
<evidence type="ECO:0000313" key="6">
    <source>
        <dbReference type="RefSeq" id="XP_025071974.1"/>
    </source>
</evidence>
<dbReference type="KEGG" id="asn:102380593"/>
<gene>
    <name evidence="6" type="primary">RASAL3</name>
</gene>
<dbReference type="InParanoid" id="A0A3Q0HJ47"/>
<dbReference type="GeneID" id="102380593"/>
<dbReference type="Gene3D" id="1.10.506.10">
    <property type="entry name" value="GTPase Activation - p120gap, domain 1"/>
    <property type="match status" value="2"/>
</dbReference>
<dbReference type="PANTHER" id="PTHR10194:SF96">
    <property type="entry name" value="RAS PROTEIN ACTIVATOR LIKE-3"/>
    <property type="match status" value="1"/>
</dbReference>
<feature type="region of interest" description="Disordered" evidence="3">
    <location>
        <begin position="264"/>
        <end position="314"/>
    </location>
</feature>
<reference evidence="6" key="1">
    <citation type="submission" date="2025-08" db="UniProtKB">
        <authorList>
            <consortium name="RefSeq"/>
        </authorList>
    </citation>
    <scope>IDENTIFICATION</scope>
</reference>
<feature type="compositionally biased region" description="Basic residues" evidence="3">
    <location>
        <begin position="188"/>
        <end position="199"/>
    </location>
</feature>
<dbReference type="Proteomes" id="UP000189705">
    <property type="component" value="Unplaced"/>
</dbReference>
<organism evidence="5 6">
    <name type="scientific">Alligator sinensis</name>
    <name type="common">Chinese alligator</name>
    <dbReference type="NCBI Taxonomy" id="38654"/>
    <lineage>
        <taxon>Eukaryota</taxon>
        <taxon>Metazoa</taxon>
        <taxon>Chordata</taxon>
        <taxon>Craniata</taxon>
        <taxon>Vertebrata</taxon>
        <taxon>Euteleostomi</taxon>
        <taxon>Archelosauria</taxon>
        <taxon>Archosauria</taxon>
        <taxon>Crocodylia</taxon>
        <taxon>Alligatoridae</taxon>
        <taxon>Alligatorinae</taxon>
        <taxon>Alligator</taxon>
    </lineage>
</organism>
<name>A0A3Q0HJ47_ALLSI</name>
<dbReference type="PROSITE" id="PS00509">
    <property type="entry name" value="RAS_GTPASE_ACTIV_1"/>
    <property type="match status" value="1"/>
</dbReference>
<feature type="compositionally biased region" description="Polar residues" evidence="3">
    <location>
        <begin position="11"/>
        <end position="23"/>
    </location>
</feature>